<evidence type="ECO:0000256" key="8">
    <source>
        <dbReference type="RuleBase" id="RU366063"/>
    </source>
</evidence>
<comment type="function">
    <text evidence="8">Membrane-associated protein that warps the membrane surface to access and bind aromatic isoprenes with high specificity, including ubiquinone (CoQ) isoprene intermediates and presents them directly to Coq7, therefore facilitating the Coq7-mediated hydroxylase step. Participates in the biosynthesis of coenzyme Q, also named ubiquinone, an essential lipid-soluble electron transporter for aerobic cellular respiration.</text>
</comment>
<evidence type="ECO:0000259" key="9">
    <source>
        <dbReference type="Pfam" id="PF08511"/>
    </source>
</evidence>
<dbReference type="PANTHER" id="PTHR21427:SF19">
    <property type="entry name" value="UBIQUINONE BIOSYNTHESIS PROTEIN COQ9, MITOCHONDRIAL"/>
    <property type="match status" value="1"/>
</dbReference>
<organism evidence="10 11">
    <name type="scientific">Cristinia sonorae</name>
    <dbReference type="NCBI Taxonomy" id="1940300"/>
    <lineage>
        <taxon>Eukaryota</taxon>
        <taxon>Fungi</taxon>
        <taxon>Dikarya</taxon>
        <taxon>Basidiomycota</taxon>
        <taxon>Agaricomycotina</taxon>
        <taxon>Agaricomycetes</taxon>
        <taxon>Agaricomycetidae</taxon>
        <taxon>Agaricales</taxon>
        <taxon>Pleurotineae</taxon>
        <taxon>Stephanosporaceae</taxon>
        <taxon>Cristinia</taxon>
    </lineage>
</organism>
<dbReference type="InterPro" id="IPR013718">
    <property type="entry name" value="COQ9_C"/>
</dbReference>
<proteinExistence type="inferred from homology"/>
<dbReference type="GO" id="GO:0008289">
    <property type="term" value="F:lipid binding"/>
    <property type="evidence" value="ECO:0007669"/>
    <property type="project" value="UniProtKB-UniRule"/>
</dbReference>
<dbReference type="GO" id="GO:0005743">
    <property type="term" value="C:mitochondrial inner membrane"/>
    <property type="evidence" value="ECO:0007669"/>
    <property type="project" value="TreeGrafter"/>
</dbReference>
<evidence type="ECO:0000256" key="6">
    <source>
        <dbReference type="ARBA" id="ARBA00023121"/>
    </source>
</evidence>
<evidence type="ECO:0000256" key="4">
    <source>
        <dbReference type="ARBA" id="ARBA00022688"/>
    </source>
</evidence>
<comment type="caution">
    <text evidence="10">The sequence shown here is derived from an EMBL/GenBank/DDBJ whole genome shotgun (WGS) entry which is preliminary data.</text>
</comment>
<evidence type="ECO:0000256" key="5">
    <source>
        <dbReference type="ARBA" id="ARBA00022946"/>
    </source>
</evidence>
<keyword evidence="7 8" id="KW-0496">Mitochondrion</keyword>
<comment type="subcellular location">
    <subcellularLocation>
        <location evidence="1 8">Mitochondrion</location>
    </subcellularLocation>
</comment>
<name>A0A8K0URF4_9AGAR</name>
<dbReference type="GO" id="GO:0006744">
    <property type="term" value="P:ubiquinone biosynthetic process"/>
    <property type="evidence" value="ECO:0007669"/>
    <property type="project" value="UniProtKB-UniRule"/>
</dbReference>
<sequence length="208" mass="22715">MRQQLLQLTLPLIRTHGFTRQTLANAAFALPSPHPQPLSERAISSLFGEGEQARITLINYWLEDAKKSMSDSSSSPTIRGVLAARLKHNEPLLDLLPEAFALLTASSSPFTIDPRPAVTHAFGIADEACHIVGVKSVGPSWYARRASLAAVYGAAELHQLNSPRTAYDFLDALLETSSKVHTAVNEVNTFADYIQRSAISIFKSRGVF</sequence>
<gene>
    <name evidence="10" type="ORF">BXZ70DRAFT_936820</name>
</gene>
<dbReference type="PANTHER" id="PTHR21427">
    <property type="entry name" value="UBIQUINONE BIOSYNTHESIS PROTEIN COQ9, MITOCHONDRIAL"/>
    <property type="match status" value="1"/>
</dbReference>
<dbReference type="AlphaFoldDB" id="A0A8K0URF4"/>
<dbReference type="Pfam" id="PF08511">
    <property type="entry name" value="COQ9"/>
    <property type="match status" value="1"/>
</dbReference>
<evidence type="ECO:0000313" key="10">
    <source>
        <dbReference type="EMBL" id="KAH8100970.1"/>
    </source>
</evidence>
<comment type="similarity">
    <text evidence="3 8">Belongs to the COQ9 family.</text>
</comment>
<feature type="domain" description="COQ9 C-terminal" evidence="9">
    <location>
        <begin position="118"/>
        <end position="176"/>
    </location>
</feature>
<evidence type="ECO:0000256" key="2">
    <source>
        <dbReference type="ARBA" id="ARBA00004749"/>
    </source>
</evidence>
<dbReference type="EMBL" id="JAEVFJ010000014">
    <property type="protein sequence ID" value="KAH8100970.1"/>
    <property type="molecule type" value="Genomic_DNA"/>
</dbReference>
<accession>A0A8K0URF4</accession>
<dbReference type="InterPro" id="IPR012762">
    <property type="entry name" value="Ubiq_biosynth_COQ9"/>
</dbReference>
<comment type="pathway">
    <text evidence="2 8">Cofactor biosynthesis; ubiquinone biosynthesis.</text>
</comment>
<evidence type="ECO:0000313" key="11">
    <source>
        <dbReference type="Proteomes" id="UP000813824"/>
    </source>
</evidence>
<keyword evidence="5" id="KW-0809">Transit peptide</keyword>
<dbReference type="OrthoDB" id="619536at2759"/>
<dbReference type="Proteomes" id="UP000813824">
    <property type="component" value="Unassembled WGS sequence"/>
</dbReference>
<evidence type="ECO:0000256" key="7">
    <source>
        <dbReference type="ARBA" id="ARBA00023128"/>
    </source>
</evidence>
<evidence type="ECO:0000256" key="3">
    <source>
        <dbReference type="ARBA" id="ARBA00010766"/>
    </source>
</evidence>
<keyword evidence="11" id="KW-1185">Reference proteome</keyword>
<evidence type="ECO:0000256" key="1">
    <source>
        <dbReference type="ARBA" id="ARBA00004173"/>
    </source>
</evidence>
<keyword evidence="6 8" id="KW-0446">Lipid-binding</keyword>
<keyword evidence="4 8" id="KW-0831">Ubiquinone biosynthesis</keyword>
<protein>
    <recommendedName>
        <fullName evidence="8">Ubiquinone biosynthesis protein</fullName>
    </recommendedName>
</protein>
<reference evidence="10" key="1">
    <citation type="journal article" date="2021" name="New Phytol.">
        <title>Evolutionary innovations through gain and loss of genes in the ectomycorrhizal Boletales.</title>
        <authorList>
            <person name="Wu G."/>
            <person name="Miyauchi S."/>
            <person name="Morin E."/>
            <person name="Kuo A."/>
            <person name="Drula E."/>
            <person name="Varga T."/>
            <person name="Kohler A."/>
            <person name="Feng B."/>
            <person name="Cao Y."/>
            <person name="Lipzen A."/>
            <person name="Daum C."/>
            <person name="Hundley H."/>
            <person name="Pangilinan J."/>
            <person name="Johnson J."/>
            <person name="Barry K."/>
            <person name="LaButti K."/>
            <person name="Ng V."/>
            <person name="Ahrendt S."/>
            <person name="Min B."/>
            <person name="Choi I.G."/>
            <person name="Park H."/>
            <person name="Plett J.M."/>
            <person name="Magnuson J."/>
            <person name="Spatafora J.W."/>
            <person name="Nagy L.G."/>
            <person name="Henrissat B."/>
            <person name="Grigoriev I.V."/>
            <person name="Yang Z.L."/>
            <person name="Xu J."/>
            <person name="Martin F.M."/>
        </authorList>
    </citation>
    <scope>NUCLEOTIDE SEQUENCE</scope>
    <source>
        <strain evidence="10">KKN 215</strain>
    </source>
</reference>